<name>A0ABW4AHD8_9ACTN</name>
<dbReference type="EMBL" id="JBHTMK010000043">
    <property type="protein sequence ID" value="MFD1370216.1"/>
    <property type="molecule type" value="Genomic_DNA"/>
</dbReference>
<evidence type="ECO:0000313" key="3">
    <source>
        <dbReference type="Proteomes" id="UP001597183"/>
    </source>
</evidence>
<accession>A0ABW4AHD8</accession>
<evidence type="ECO:0000256" key="1">
    <source>
        <dbReference type="SAM" id="Phobius"/>
    </source>
</evidence>
<dbReference type="RefSeq" id="WP_317790903.1">
    <property type="nucleotide sequence ID" value="NZ_AP028461.1"/>
</dbReference>
<keyword evidence="1" id="KW-0472">Membrane</keyword>
<gene>
    <name evidence="2" type="ORF">ACFQ5G_33185</name>
</gene>
<organism evidence="2 3">
    <name type="scientific">Actinoplanes sichuanensis</name>
    <dbReference type="NCBI Taxonomy" id="512349"/>
    <lineage>
        <taxon>Bacteria</taxon>
        <taxon>Bacillati</taxon>
        <taxon>Actinomycetota</taxon>
        <taxon>Actinomycetes</taxon>
        <taxon>Micromonosporales</taxon>
        <taxon>Micromonosporaceae</taxon>
        <taxon>Actinoplanes</taxon>
    </lineage>
</organism>
<feature type="transmembrane region" description="Helical" evidence="1">
    <location>
        <begin position="52"/>
        <end position="71"/>
    </location>
</feature>
<protein>
    <submittedName>
        <fullName evidence="2">ComEA family DNA-binding protein</fullName>
    </submittedName>
</protein>
<dbReference type="SUPFAM" id="SSF47781">
    <property type="entry name" value="RuvA domain 2-like"/>
    <property type="match status" value="1"/>
</dbReference>
<keyword evidence="2" id="KW-0238">DNA-binding</keyword>
<feature type="transmembrane region" description="Helical" evidence="1">
    <location>
        <begin position="83"/>
        <end position="102"/>
    </location>
</feature>
<dbReference type="GO" id="GO:0003677">
    <property type="term" value="F:DNA binding"/>
    <property type="evidence" value="ECO:0007669"/>
    <property type="project" value="UniProtKB-KW"/>
</dbReference>
<reference evidence="3" key="1">
    <citation type="journal article" date="2019" name="Int. J. Syst. Evol. Microbiol.">
        <title>The Global Catalogue of Microorganisms (GCM) 10K type strain sequencing project: providing services to taxonomists for standard genome sequencing and annotation.</title>
        <authorList>
            <consortium name="The Broad Institute Genomics Platform"/>
            <consortium name="The Broad Institute Genome Sequencing Center for Infectious Disease"/>
            <person name="Wu L."/>
            <person name="Ma J."/>
        </authorList>
    </citation>
    <scope>NUCLEOTIDE SEQUENCE [LARGE SCALE GENOMIC DNA]</scope>
    <source>
        <strain evidence="3">CCM 7526</strain>
    </source>
</reference>
<dbReference type="Pfam" id="PF12836">
    <property type="entry name" value="HHH_3"/>
    <property type="match status" value="1"/>
</dbReference>
<keyword evidence="3" id="KW-1185">Reference proteome</keyword>
<dbReference type="InterPro" id="IPR010994">
    <property type="entry name" value="RuvA_2-like"/>
</dbReference>
<feature type="transmembrane region" description="Helical" evidence="1">
    <location>
        <begin position="20"/>
        <end position="40"/>
    </location>
</feature>
<keyword evidence="1" id="KW-1133">Transmembrane helix</keyword>
<evidence type="ECO:0000313" key="2">
    <source>
        <dbReference type="EMBL" id="MFD1370216.1"/>
    </source>
</evidence>
<proteinExistence type="predicted"/>
<comment type="caution">
    <text evidence="2">The sequence shown here is derived from an EMBL/GenBank/DDBJ whole genome shotgun (WGS) entry which is preliminary data.</text>
</comment>
<keyword evidence="1" id="KW-0812">Transmembrane</keyword>
<dbReference type="Proteomes" id="UP001597183">
    <property type="component" value="Unassembled WGS sequence"/>
</dbReference>
<sequence>MQPDPRVAPGWHHETPPRTGWWYLIPLFTCGYGTPIMVILAGVKLRSRLHTLLGFGYFLGIAALLVTRSVASAGYESDDENAVVGLLSLMLWIVGTIHVAALQAKVRDRWYRKAARRHQHGLTHYPPPSPWQHGTGVDPALAAAQWRAARREESRQLQVSQPTMATELMIGRPDLPGRQYDDGGLVDVNHVPADWLVRYLTIDRALADRIVEARELHDGFTSPEELVVYCEGLTPAKLDQFRDRLLFVPR</sequence>